<accession>A0A9D1JUR6</accession>
<reference evidence="1" key="2">
    <citation type="journal article" date="2021" name="PeerJ">
        <title>Extensive microbial diversity within the chicken gut microbiome revealed by metagenomics and culture.</title>
        <authorList>
            <person name="Gilroy R."/>
            <person name="Ravi A."/>
            <person name="Getino M."/>
            <person name="Pursley I."/>
            <person name="Horton D.L."/>
            <person name="Alikhan N.F."/>
            <person name="Baker D."/>
            <person name="Gharbi K."/>
            <person name="Hall N."/>
            <person name="Watson M."/>
            <person name="Adriaenssens E.M."/>
            <person name="Foster-Nyarko E."/>
            <person name="Jarju S."/>
            <person name="Secka A."/>
            <person name="Antonio M."/>
            <person name="Oren A."/>
            <person name="Chaudhuri R.R."/>
            <person name="La Ragione R."/>
            <person name="Hildebrand F."/>
            <person name="Pallen M.J."/>
        </authorList>
    </citation>
    <scope>NUCLEOTIDE SEQUENCE</scope>
    <source>
        <strain evidence="1">ChiBcec16-1751</strain>
    </source>
</reference>
<sequence>MEQQEITLGNVIYEVSRTYAGNCPASELIAERLAKRLAEYPSFDEPHGKVV</sequence>
<gene>
    <name evidence="1" type="ORF">IAA83_09200</name>
</gene>
<name>A0A9D1JUR6_9FIRM</name>
<reference evidence="1" key="1">
    <citation type="submission" date="2020-10" db="EMBL/GenBank/DDBJ databases">
        <authorList>
            <person name="Gilroy R."/>
        </authorList>
    </citation>
    <scope>NUCLEOTIDE SEQUENCE</scope>
    <source>
        <strain evidence="1">ChiBcec16-1751</strain>
    </source>
</reference>
<proteinExistence type="predicted"/>
<organism evidence="1 2">
    <name type="scientific">Candidatus Avoscillospira avistercoris</name>
    <dbReference type="NCBI Taxonomy" id="2840707"/>
    <lineage>
        <taxon>Bacteria</taxon>
        <taxon>Bacillati</taxon>
        <taxon>Bacillota</taxon>
        <taxon>Clostridia</taxon>
        <taxon>Eubacteriales</taxon>
        <taxon>Oscillospiraceae</taxon>
        <taxon>Oscillospiraceae incertae sedis</taxon>
        <taxon>Candidatus Avoscillospira</taxon>
    </lineage>
</organism>
<evidence type="ECO:0000313" key="2">
    <source>
        <dbReference type="Proteomes" id="UP000886741"/>
    </source>
</evidence>
<dbReference type="Proteomes" id="UP000886741">
    <property type="component" value="Unassembled WGS sequence"/>
</dbReference>
<protein>
    <submittedName>
        <fullName evidence="1">Uncharacterized protein</fullName>
    </submittedName>
</protein>
<evidence type="ECO:0000313" key="1">
    <source>
        <dbReference type="EMBL" id="HIS65529.1"/>
    </source>
</evidence>
<dbReference type="EMBL" id="DVJJ01000143">
    <property type="protein sequence ID" value="HIS65529.1"/>
    <property type="molecule type" value="Genomic_DNA"/>
</dbReference>
<comment type="caution">
    <text evidence="1">The sequence shown here is derived from an EMBL/GenBank/DDBJ whole genome shotgun (WGS) entry which is preliminary data.</text>
</comment>
<dbReference type="AlphaFoldDB" id="A0A9D1JUR6"/>